<dbReference type="PANTHER" id="PTHR18964">
    <property type="entry name" value="ROK (REPRESSOR, ORF, KINASE) FAMILY"/>
    <property type="match status" value="1"/>
</dbReference>
<dbReference type="STRING" id="870908.SAMN04488044_3151"/>
<feature type="region of interest" description="Disordered" evidence="2">
    <location>
        <begin position="1"/>
        <end position="20"/>
    </location>
</feature>
<dbReference type="CDD" id="cd23763">
    <property type="entry name" value="ASKHA_ATPase_ROK"/>
    <property type="match status" value="1"/>
</dbReference>
<dbReference type="InterPro" id="IPR043129">
    <property type="entry name" value="ATPase_NBD"/>
</dbReference>
<dbReference type="Proteomes" id="UP000184211">
    <property type="component" value="Unassembled WGS sequence"/>
</dbReference>
<dbReference type="EMBL" id="FQWM01000008">
    <property type="protein sequence ID" value="SHH74036.1"/>
    <property type="molecule type" value="Genomic_DNA"/>
</dbReference>
<proteinExistence type="inferred from homology"/>
<dbReference type="SUPFAM" id="SSF53067">
    <property type="entry name" value="Actin-like ATPase domain"/>
    <property type="match status" value="1"/>
</dbReference>
<keyword evidence="4" id="KW-1185">Reference proteome</keyword>
<comment type="similarity">
    <text evidence="1">Belongs to the ROK (NagC/XylR) family.</text>
</comment>
<dbReference type="RefSeq" id="WP_131814605.1">
    <property type="nucleotide sequence ID" value="NZ_FQWM01000008.1"/>
</dbReference>
<organism evidence="3 4">
    <name type="scientific">Cognatishimia maritima</name>
    <dbReference type="NCBI Taxonomy" id="870908"/>
    <lineage>
        <taxon>Bacteria</taxon>
        <taxon>Pseudomonadati</taxon>
        <taxon>Pseudomonadota</taxon>
        <taxon>Alphaproteobacteria</taxon>
        <taxon>Rhodobacterales</taxon>
        <taxon>Paracoccaceae</taxon>
        <taxon>Cognatishimia</taxon>
    </lineage>
</organism>
<evidence type="ECO:0000313" key="3">
    <source>
        <dbReference type="EMBL" id="SHH74036.1"/>
    </source>
</evidence>
<reference evidence="4" key="1">
    <citation type="submission" date="2016-11" db="EMBL/GenBank/DDBJ databases">
        <authorList>
            <person name="Varghese N."/>
            <person name="Submissions S."/>
        </authorList>
    </citation>
    <scope>NUCLEOTIDE SEQUENCE [LARGE SCALE GENOMIC DNA]</scope>
    <source>
        <strain evidence="4">DSM 28223</strain>
    </source>
</reference>
<dbReference type="SUPFAM" id="SSF46785">
    <property type="entry name" value="Winged helix' DNA-binding domain"/>
    <property type="match status" value="1"/>
</dbReference>
<dbReference type="Gene3D" id="1.10.10.10">
    <property type="entry name" value="Winged helix-like DNA-binding domain superfamily/Winged helix DNA-binding domain"/>
    <property type="match status" value="1"/>
</dbReference>
<accession>A0A1M5VFM1</accession>
<dbReference type="AlphaFoldDB" id="A0A1M5VFM1"/>
<gene>
    <name evidence="3" type="ORF">SAMN04488044_3151</name>
</gene>
<dbReference type="InterPro" id="IPR036388">
    <property type="entry name" value="WH-like_DNA-bd_sf"/>
</dbReference>
<evidence type="ECO:0000313" key="4">
    <source>
        <dbReference type="Proteomes" id="UP000184211"/>
    </source>
</evidence>
<protein>
    <recommendedName>
        <fullName evidence="5">Sugar kinase of the NBD/HSP70 family, may contain an N-terminal HTH domain</fullName>
    </recommendedName>
</protein>
<name>A0A1M5VFM1_9RHOB</name>
<dbReference type="OrthoDB" id="49685at2"/>
<evidence type="ECO:0008006" key="5">
    <source>
        <dbReference type="Google" id="ProtNLM"/>
    </source>
</evidence>
<dbReference type="InterPro" id="IPR036390">
    <property type="entry name" value="WH_DNA-bd_sf"/>
</dbReference>
<sequence>MPDMRFSPPPPVRRSSEVSGMNQVVARSLNERLIISLLLQRDGMTRMELVQASGLSAQTISVIVRALEADKLIVKGNAVKGRVGPPSRPINLNDKGAYSIGLNIRKTGITAVVVNLLGQKVAYASVNLSDCSADNVQQNIKQVLDALKADCGKKSWDRLIGIGLTLPRSKAPIAISESQLDIEKLEKFITEYVGQDVHIQDEMTALVSAEAIFGAAREGTDYIQFFVDGDLHTRICLDGKIYSGEDHACDSPRSSAAPHETLEWLTQSVSSLVDRIEMISKFVSTSTVIISTPYSSEQTLELVSNVGKELRTLHKIRPSNLGPHALATGAAALPFQVRFVGQHV</sequence>
<dbReference type="InterPro" id="IPR000600">
    <property type="entry name" value="ROK"/>
</dbReference>
<dbReference type="PANTHER" id="PTHR18964:SF149">
    <property type="entry name" value="BIFUNCTIONAL UDP-N-ACETYLGLUCOSAMINE 2-EPIMERASE_N-ACETYLMANNOSAMINE KINASE"/>
    <property type="match status" value="1"/>
</dbReference>
<dbReference type="Gene3D" id="3.30.420.40">
    <property type="match status" value="1"/>
</dbReference>
<evidence type="ECO:0000256" key="1">
    <source>
        <dbReference type="ARBA" id="ARBA00006479"/>
    </source>
</evidence>
<evidence type="ECO:0000256" key="2">
    <source>
        <dbReference type="SAM" id="MobiDB-lite"/>
    </source>
</evidence>